<protein>
    <submittedName>
        <fullName evidence="3">DUF4038 domain-containing protein</fullName>
    </submittedName>
</protein>
<keyword evidence="4" id="KW-1185">Reference proteome</keyword>
<evidence type="ECO:0000313" key="3">
    <source>
        <dbReference type="EMBL" id="TKT88472.1"/>
    </source>
</evidence>
<dbReference type="PANTHER" id="PTHR37836">
    <property type="entry name" value="LMO1036 PROTEIN"/>
    <property type="match status" value="1"/>
</dbReference>
<sequence length="462" mass="53028">MYKRFILLFLSVIIWHHDFAQKKHLLNPVKLQKLSVPKDSRYIMQEDGKPFFWLGDTAWELFHRLTLEEAELYLKNRASKGFNVIQSVALAEFDGLTQPGQQGQLPLINNDPTKPNELYFQHIEKVIDKANQLGLYIGLLPTWGDKFNKKWGIGPEIFTAENARIYGEYLGNKFKNKKIIWILGGDRSPENETHIKIIEAMAAGIKAVAGNDQIITYHPMGASYSSKYFHKENWLDVNMFQSGHGEKNSKNYLMIRNDYNLSPPKPTLDGEPRYEDHPINWKPELGYFNDFDTRQAAYWAVLSGACGHTYGCHDIWQFFNYDRNPPVSVAKTNWKIAVDLPGAYQMGYMKTFLESYPWTTLIPDQSVIKNENPEDASYQISAFSKNKDLLIAYTPYGRSFKIDLAQFTSKSLTAYWFNPRDATKIKIGNIKNDAVTAFKPYAAGPESDWILVIADATKSWGK</sequence>
<dbReference type="Pfam" id="PF13204">
    <property type="entry name" value="Apiosidase"/>
    <property type="match status" value="1"/>
</dbReference>
<dbReference type="InterPro" id="IPR025277">
    <property type="entry name" value="Apiosidase-like_cat_dom"/>
</dbReference>
<dbReference type="Pfam" id="PF12904">
    <property type="entry name" value="Collagen_bind_2"/>
    <property type="match status" value="1"/>
</dbReference>
<dbReference type="RefSeq" id="WP_137343009.1">
    <property type="nucleotide sequence ID" value="NZ_BSQH01000011.1"/>
</dbReference>
<gene>
    <name evidence="3" type="ORF">FDK13_26310</name>
</gene>
<reference evidence="3 4" key="1">
    <citation type="submission" date="2019-05" db="EMBL/GenBank/DDBJ databases">
        <title>Dyadobacter AR-3-8 sp. nov., isolated from arctic soil.</title>
        <authorList>
            <person name="Chaudhary D.K."/>
        </authorList>
    </citation>
    <scope>NUCLEOTIDE SEQUENCE [LARGE SCALE GENOMIC DNA]</scope>
    <source>
        <strain evidence="3 4">AR-3-8</strain>
    </source>
</reference>
<dbReference type="SUPFAM" id="SSF51445">
    <property type="entry name" value="(Trans)glycosidases"/>
    <property type="match status" value="1"/>
</dbReference>
<proteinExistence type="predicted"/>
<dbReference type="Gene3D" id="3.20.20.80">
    <property type="entry name" value="Glycosidases"/>
    <property type="match status" value="1"/>
</dbReference>
<dbReference type="OrthoDB" id="59486at2"/>
<organism evidence="3 4">
    <name type="scientific">Dyadobacter frigoris</name>
    <dbReference type="NCBI Taxonomy" id="2576211"/>
    <lineage>
        <taxon>Bacteria</taxon>
        <taxon>Pseudomonadati</taxon>
        <taxon>Bacteroidota</taxon>
        <taxon>Cytophagia</taxon>
        <taxon>Cytophagales</taxon>
        <taxon>Spirosomataceae</taxon>
        <taxon>Dyadobacter</taxon>
    </lineage>
</organism>
<feature type="domain" description="Apiosidase-like catalytic" evidence="2">
    <location>
        <begin position="38"/>
        <end position="359"/>
    </location>
</feature>
<dbReference type="Proteomes" id="UP000304900">
    <property type="component" value="Unassembled WGS sequence"/>
</dbReference>
<dbReference type="PANTHER" id="PTHR37836:SF3">
    <property type="entry name" value="ENDOGLUCANASE"/>
    <property type="match status" value="1"/>
</dbReference>
<name>A0A4U6CUZ5_9BACT</name>
<dbReference type="AlphaFoldDB" id="A0A4U6CUZ5"/>
<feature type="domain" description="Putative collagen-binding" evidence="1">
    <location>
        <begin position="362"/>
        <end position="453"/>
    </location>
</feature>
<evidence type="ECO:0000259" key="1">
    <source>
        <dbReference type="Pfam" id="PF12904"/>
    </source>
</evidence>
<accession>A0A4U6CUZ5</accession>
<comment type="caution">
    <text evidence="3">The sequence shown here is derived from an EMBL/GenBank/DDBJ whole genome shotgun (WGS) entry which is preliminary data.</text>
</comment>
<evidence type="ECO:0000259" key="2">
    <source>
        <dbReference type="Pfam" id="PF13204"/>
    </source>
</evidence>
<dbReference type="EMBL" id="SZVO01000015">
    <property type="protein sequence ID" value="TKT88472.1"/>
    <property type="molecule type" value="Genomic_DNA"/>
</dbReference>
<dbReference type="InterPro" id="IPR024749">
    <property type="entry name" value="Collagen-bd_put"/>
</dbReference>
<dbReference type="InterPro" id="IPR017853">
    <property type="entry name" value="GH"/>
</dbReference>
<evidence type="ECO:0000313" key="4">
    <source>
        <dbReference type="Proteomes" id="UP000304900"/>
    </source>
</evidence>